<evidence type="ECO:0000313" key="3">
    <source>
        <dbReference type="WBParaSite" id="PSAMB.scaffold5370size11861.g26478.t1"/>
    </source>
</evidence>
<accession>A0A914WTU4</accession>
<evidence type="ECO:0000313" key="2">
    <source>
        <dbReference type="Proteomes" id="UP000887566"/>
    </source>
</evidence>
<name>A0A914WTU4_9BILA</name>
<evidence type="ECO:0000256" key="1">
    <source>
        <dbReference type="SAM" id="Phobius"/>
    </source>
</evidence>
<dbReference type="WBParaSite" id="PSAMB.scaffold5370size11861.g26478.t1">
    <property type="protein sequence ID" value="PSAMB.scaffold5370size11861.g26478.t1"/>
    <property type="gene ID" value="PSAMB.scaffold5370size11861.g26478"/>
</dbReference>
<keyword evidence="1" id="KW-1133">Transmembrane helix</keyword>
<reference evidence="3" key="1">
    <citation type="submission" date="2022-11" db="UniProtKB">
        <authorList>
            <consortium name="WormBaseParasite"/>
        </authorList>
    </citation>
    <scope>IDENTIFICATION</scope>
</reference>
<keyword evidence="1" id="KW-0812">Transmembrane</keyword>
<dbReference type="Proteomes" id="UP000887566">
    <property type="component" value="Unplaced"/>
</dbReference>
<organism evidence="2 3">
    <name type="scientific">Plectus sambesii</name>
    <dbReference type="NCBI Taxonomy" id="2011161"/>
    <lineage>
        <taxon>Eukaryota</taxon>
        <taxon>Metazoa</taxon>
        <taxon>Ecdysozoa</taxon>
        <taxon>Nematoda</taxon>
        <taxon>Chromadorea</taxon>
        <taxon>Plectida</taxon>
        <taxon>Plectina</taxon>
        <taxon>Plectoidea</taxon>
        <taxon>Plectidae</taxon>
        <taxon>Plectus</taxon>
    </lineage>
</organism>
<proteinExistence type="predicted"/>
<keyword evidence="2" id="KW-1185">Reference proteome</keyword>
<dbReference type="AlphaFoldDB" id="A0A914WTU4"/>
<sequence length="90" mass="9973">MERCAYKSVSIECRKLCEIVSALDDSVDGRASGEDGYPFVWIALVILTGLLAFLFGLVASRVRFVDRAINKIQQSITGGDNDDIHTIPRR</sequence>
<protein>
    <submittedName>
        <fullName evidence="3">Uncharacterized protein</fullName>
    </submittedName>
</protein>
<keyword evidence="1" id="KW-0472">Membrane</keyword>
<feature type="transmembrane region" description="Helical" evidence="1">
    <location>
        <begin position="39"/>
        <end position="59"/>
    </location>
</feature>